<comment type="caution">
    <text evidence="2">The sequence shown here is derived from an EMBL/GenBank/DDBJ whole genome shotgun (WGS) entry which is preliminary data.</text>
</comment>
<keyword evidence="1" id="KW-0732">Signal</keyword>
<dbReference type="OrthoDB" id="1274006at2"/>
<accession>A0A2T7BHU9</accession>
<keyword evidence="3" id="KW-1185">Reference proteome</keyword>
<organism evidence="2 3">
    <name type="scientific">Chitinophaga parva</name>
    <dbReference type="NCBI Taxonomy" id="2169414"/>
    <lineage>
        <taxon>Bacteria</taxon>
        <taxon>Pseudomonadati</taxon>
        <taxon>Bacteroidota</taxon>
        <taxon>Chitinophagia</taxon>
        <taxon>Chitinophagales</taxon>
        <taxon>Chitinophagaceae</taxon>
        <taxon>Chitinophaga</taxon>
    </lineage>
</organism>
<sequence>MKRFSVLILLLVSFAGYAQNTINNYKYVLVPERFGFSKEPDQYGLNTQSLALLGKKGFTAYSDNGNLPQEIAGNRCQALTADVVQKKGMFVTNLTLLLKDCQGNIVFKGKEGKSWEKEYVVAFNQALAEAFKSLDETPYSYVGPSGTPAPQTVAATTQAATASVQAAPAAAQPAAAMVAAGAPAATAAASTPAAANAGSVLYAQATATGFQLIDTSPKIVLTLLKTSQPDLFIADGNGAHGIVLKTGGNWYFESYKEGQYTKEPLQIKF</sequence>
<proteinExistence type="predicted"/>
<dbReference type="AlphaFoldDB" id="A0A2T7BHU9"/>
<dbReference type="EMBL" id="QCYK01000002">
    <property type="protein sequence ID" value="PUZ25823.1"/>
    <property type="molecule type" value="Genomic_DNA"/>
</dbReference>
<feature type="signal peptide" evidence="1">
    <location>
        <begin position="1"/>
        <end position="18"/>
    </location>
</feature>
<name>A0A2T7BHU9_9BACT</name>
<dbReference type="Proteomes" id="UP000244450">
    <property type="component" value="Unassembled WGS sequence"/>
</dbReference>
<feature type="chain" id="PRO_5015630022" evidence="1">
    <location>
        <begin position="19"/>
        <end position="269"/>
    </location>
</feature>
<reference evidence="2 3" key="1">
    <citation type="submission" date="2018-04" db="EMBL/GenBank/DDBJ databases">
        <title>Chitinophaga fuyangensis sp. nov., isolated from soil in a chemical factory.</title>
        <authorList>
            <person name="Chen K."/>
        </authorList>
    </citation>
    <scope>NUCLEOTIDE SEQUENCE [LARGE SCALE GENOMIC DNA]</scope>
    <source>
        <strain evidence="2 3">LY-1</strain>
    </source>
</reference>
<gene>
    <name evidence="2" type="ORF">DCC81_16330</name>
</gene>
<evidence type="ECO:0000313" key="3">
    <source>
        <dbReference type="Proteomes" id="UP000244450"/>
    </source>
</evidence>
<evidence type="ECO:0000256" key="1">
    <source>
        <dbReference type="SAM" id="SignalP"/>
    </source>
</evidence>
<protein>
    <submittedName>
        <fullName evidence="2">Uncharacterized protein</fullName>
    </submittedName>
</protein>
<evidence type="ECO:0000313" key="2">
    <source>
        <dbReference type="EMBL" id="PUZ25823.1"/>
    </source>
</evidence>
<dbReference type="RefSeq" id="WP_108687662.1">
    <property type="nucleotide sequence ID" value="NZ_QCYK01000002.1"/>
</dbReference>